<feature type="transmembrane region" description="Helical" evidence="12">
    <location>
        <begin position="36"/>
        <end position="56"/>
    </location>
</feature>
<keyword evidence="4 12" id="KW-0328">Glycosyltransferase</keyword>
<feature type="transmembrane region" description="Helical" evidence="12">
    <location>
        <begin position="98"/>
        <end position="118"/>
    </location>
</feature>
<dbReference type="EC" id="2.4.1.-" evidence="12"/>
<feature type="transmembrane region" description="Helical" evidence="12">
    <location>
        <begin position="6"/>
        <end position="24"/>
    </location>
</feature>
<keyword evidence="16" id="KW-1185">Reference proteome</keyword>
<dbReference type="SUPFAM" id="SSF53756">
    <property type="entry name" value="UDP-Glycosyltransferase/glycogen phosphorylase"/>
    <property type="match status" value="1"/>
</dbReference>
<keyword evidence="7" id="KW-0735">Signal-anchor</keyword>
<dbReference type="FunFam" id="3.40.50.11660:FF:000004">
    <property type="entry name" value="Glycoprotein 3-alpha-L-fucosyltransferase A"/>
    <property type="match status" value="1"/>
</dbReference>
<keyword evidence="9 12" id="KW-0333">Golgi apparatus</keyword>
<evidence type="ECO:0000256" key="2">
    <source>
        <dbReference type="ARBA" id="ARBA00004922"/>
    </source>
</evidence>
<evidence type="ECO:0000259" key="14">
    <source>
        <dbReference type="Pfam" id="PF17039"/>
    </source>
</evidence>
<dbReference type="InterPro" id="IPR038577">
    <property type="entry name" value="GT10-like_C_sf"/>
</dbReference>
<keyword evidence="5 12" id="KW-0808">Transferase</keyword>
<dbReference type="Proteomes" id="UP000694846">
    <property type="component" value="Unplaced"/>
</dbReference>
<comment type="similarity">
    <text evidence="3 12">Belongs to the glycosyltransferase 10 family.</text>
</comment>
<dbReference type="PANTHER" id="PTHR48438:SF1">
    <property type="entry name" value="ALPHA-(1,3)-FUCOSYLTRANSFERASE C-RELATED"/>
    <property type="match status" value="1"/>
</dbReference>
<feature type="domain" description="Fucosyltransferase C-terminal" evidence="13">
    <location>
        <begin position="287"/>
        <end position="463"/>
    </location>
</feature>
<dbReference type="PANTHER" id="PTHR48438">
    <property type="entry name" value="ALPHA-(1,3)-FUCOSYLTRANSFERASE C-RELATED"/>
    <property type="match status" value="1"/>
</dbReference>
<feature type="domain" description="Fucosyltransferase N-terminal" evidence="14">
    <location>
        <begin position="165"/>
        <end position="266"/>
    </location>
</feature>
<keyword evidence="11" id="KW-0325">Glycoprotein</keyword>
<reference evidence="15" key="1">
    <citation type="submission" date="2018-04" db="EMBL/GenBank/DDBJ databases">
        <title>Transcriptome assembly of Sipha flava.</title>
        <authorList>
            <person name="Scully E.D."/>
            <person name="Geib S.M."/>
            <person name="Palmer N.A."/>
            <person name="Koch K."/>
            <person name="Bradshaw J."/>
            <person name="Heng-Moss T."/>
            <person name="Sarath G."/>
        </authorList>
    </citation>
    <scope>NUCLEOTIDE SEQUENCE</scope>
</reference>
<protein>
    <recommendedName>
        <fullName evidence="12">Fucosyltransferase</fullName>
        <ecNumber evidence="12">2.4.1.-</ecNumber>
    </recommendedName>
</protein>
<sequence length="472" mass="55372">MQSVFLGNLTLVSVRVNILTVFIFHKNSHHKRSYQFRNIYVSLSLFLFLLFSYDLIDHSNRIAHYERTKQCSSTHRSIAVVQIIDDRSKEIIEMERKYYLIVIMNIIIFLIIAIVLLVEAYSSKTHNKHVIPRSVWPEDLPDGDRIREQMFYIPFGYRHEKAPIKRILIYNHLNSDLNRPKLEQEEFAGCPVSRCSLTVNTSYGPEVDAVLFKHAYTRPEFKRPPHQIWILSHSESPFGTDVLSDADAFNWTSTYRRDSDLPQPYGYFWQDARTELRPRMAQTNHAANKTKLVAWFVSNCAAHSNRTAYADELAKHVPIDVYGDCGPLKCPRSAQDQCFRMLEDDYKFYLAFENARCRHYITEKFFENALRHNVVPIVMGPSRSDYELVAPKRSFIHVDDFKSPKLLAEYLKVLHDNDGLYNEYFEWKATGTIVTDTKYYCRLCAMLHDERHSPKHYGNINEWWMGPGVCER</sequence>
<dbReference type="AlphaFoldDB" id="A0A2S2QUS8"/>
<dbReference type="Pfam" id="PF00852">
    <property type="entry name" value="Glyco_transf_10"/>
    <property type="match status" value="1"/>
</dbReference>
<dbReference type="OrthoDB" id="427096at2759"/>
<keyword evidence="6 12" id="KW-0812">Transmembrane</keyword>
<dbReference type="Pfam" id="PF17039">
    <property type="entry name" value="Glyco_tran_10_N"/>
    <property type="match status" value="1"/>
</dbReference>
<organism evidence="15">
    <name type="scientific">Sipha flava</name>
    <name type="common">yellow sugarcane aphid</name>
    <dbReference type="NCBI Taxonomy" id="143950"/>
    <lineage>
        <taxon>Eukaryota</taxon>
        <taxon>Metazoa</taxon>
        <taxon>Ecdysozoa</taxon>
        <taxon>Arthropoda</taxon>
        <taxon>Hexapoda</taxon>
        <taxon>Insecta</taxon>
        <taxon>Pterygota</taxon>
        <taxon>Neoptera</taxon>
        <taxon>Paraneoptera</taxon>
        <taxon>Hemiptera</taxon>
        <taxon>Sternorrhyncha</taxon>
        <taxon>Aphidomorpha</taxon>
        <taxon>Aphidoidea</taxon>
        <taxon>Aphididae</taxon>
        <taxon>Sipha</taxon>
    </lineage>
</organism>
<accession>A0A2S2QUS8</accession>
<evidence type="ECO:0000256" key="12">
    <source>
        <dbReference type="RuleBase" id="RU003832"/>
    </source>
</evidence>
<dbReference type="GO" id="GO:0008417">
    <property type="term" value="F:fucosyltransferase activity"/>
    <property type="evidence" value="ECO:0007669"/>
    <property type="project" value="InterPro"/>
</dbReference>
<evidence type="ECO:0000256" key="7">
    <source>
        <dbReference type="ARBA" id="ARBA00022968"/>
    </source>
</evidence>
<evidence type="ECO:0000256" key="10">
    <source>
        <dbReference type="ARBA" id="ARBA00023136"/>
    </source>
</evidence>
<dbReference type="InterPro" id="IPR031481">
    <property type="entry name" value="Glyco_tran_10_N"/>
</dbReference>
<reference evidence="17" key="2">
    <citation type="submission" date="2025-04" db="UniProtKB">
        <authorList>
            <consortium name="RefSeq"/>
        </authorList>
    </citation>
    <scope>IDENTIFICATION</scope>
    <source>
        <tissue evidence="17">Whole body</tissue>
    </source>
</reference>
<dbReference type="InterPro" id="IPR055270">
    <property type="entry name" value="Glyco_tran_10_C"/>
</dbReference>
<gene>
    <name evidence="15" type="primary">FucTA_3</name>
    <name evidence="17" type="synonym">LOC112694199</name>
    <name evidence="15" type="ORF">g.153858</name>
</gene>
<evidence type="ECO:0000313" key="17">
    <source>
        <dbReference type="RefSeq" id="XP_025425383.1"/>
    </source>
</evidence>
<evidence type="ECO:0000313" key="16">
    <source>
        <dbReference type="Proteomes" id="UP000694846"/>
    </source>
</evidence>
<evidence type="ECO:0000256" key="5">
    <source>
        <dbReference type="ARBA" id="ARBA00022679"/>
    </source>
</evidence>
<dbReference type="UniPathway" id="UPA00378"/>
<proteinExistence type="inferred from homology"/>
<dbReference type="EMBL" id="GGMS01012292">
    <property type="protein sequence ID" value="MBY81495.1"/>
    <property type="molecule type" value="Transcribed_RNA"/>
</dbReference>
<evidence type="ECO:0000259" key="13">
    <source>
        <dbReference type="Pfam" id="PF00852"/>
    </source>
</evidence>
<dbReference type="InterPro" id="IPR001503">
    <property type="entry name" value="Glyco_trans_10"/>
</dbReference>
<dbReference type="RefSeq" id="XP_025425383.1">
    <property type="nucleotide sequence ID" value="XM_025569598.1"/>
</dbReference>
<name>A0A2S2QUS8_9HEMI</name>
<evidence type="ECO:0000256" key="6">
    <source>
        <dbReference type="ARBA" id="ARBA00022692"/>
    </source>
</evidence>
<comment type="caution">
    <text evidence="12">Lacks conserved residue(s) required for the propagation of feature annotation.</text>
</comment>
<evidence type="ECO:0000256" key="9">
    <source>
        <dbReference type="ARBA" id="ARBA00023034"/>
    </source>
</evidence>
<keyword evidence="8 12" id="KW-1133">Transmembrane helix</keyword>
<evidence type="ECO:0000313" key="15">
    <source>
        <dbReference type="EMBL" id="MBY81495.1"/>
    </source>
</evidence>
<dbReference type="Gene3D" id="3.40.50.11660">
    <property type="entry name" value="Glycosyl transferase family 10, C-terminal domain"/>
    <property type="match status" value="1"/>
</dbReference>
<keyword evidence="10 12" id="KW-0472">Membrane</keyword>
<evidence type="ECO:0000256" key="11">
    <source>
        <dbReference type="ARBA" id="ARBA00023180"/>
    </source>
</evidence>
<evidence type="ECO:0000256" key="8">
    <source>
        <dbReference type="ARBA" id="ARBA00022989"/>
    </source>
</evidence>
<evidence type="ECO:0000256" key="4">
    <source>
        <dbReference type="ARBA" id="ARBA00022676"/>
    </source>
</evidence>
<comment type="subcellular location">
    <subcellularLocation>
        <location evidence="1 12">Golgi apparatus</location>
        <location evidence="1 12">Golgi stack membrane</location>
        <topology evidence="1 12">Single-pass type II membrane protein</topology>
    </subcellularLocation>
</comment>
<comment type="pathway">
    <text evidence="2">Protein modification; protein glycosylation.</text>
</comment>
<evidence type="ECO:0000256" key="1">
    <source>
        <dbReference type="ARBA" id="ARBA00004447"/>
    </source>
</evidence>
<dbReference type="GO" id="GO:0032580">
    <property type="term" value="C:Golgi cisterna membrane"/>
    <property type="evidence" value="ECO:0007669"/>
    <property type="project" value="UniProtKB-SubCell"/>
</dbReference>
<evidence type="ECO:0000256" key="3">
    <source>
        <dbReference type="ARBA" id="ARBA00008919"/>
    </source>
</evidence>